<keyword evidence="2" id="KW-1185">Reference proteome</keyword>
<comment type="caution">
    <text evidence="1">The sequence shown here is derived from an EMBL/GenBank/DDBJ whole genome shotgun (WGS) entry which is preliminary data.</text>
</comment>
<gene>
    <name evidence="1" type="ORF">AVM11_11610</name>
</gene>
<dbReference type="EMBL" id="LQCK02000068">
    <property type="protein sequence ID" value="KZB93514.1"/>
    <property type="molecule type" value="Genomic_DNA"/>
</dbReference>
<evidence type="ECO:0000313" key="1">
    <source>
        <dbReference type="EMBL" id="KZB93514.1"/>
    </source>
</evidence>
<reference evidence="1" key="1">
    <citation type="submission" date="2016-03" db="EMBL/GenBank/DDBJ databases">
        <title>Sphingomonas melonis TY, whole genome shotgun sequencing.</title>
        <authorList>
            <person name="Wang H."/>
            <person name="Zhu P."/>
        </authorList>
    </citation>
    <scope>NUCLEOTIDE SEQUENCE [LARGE SCALE GENOMIC DNA]</scope>
    <source>
        <strain evidence="1">TY</strain>
    </source>
</reference>
<name>A0A175XYL2_9SPHN</name>
<organism evidence="1 2">
    <name type="scientific">Sphingomonas melonis TY</name>
    <dbReference type="NCBI Taxonomy" id="621456"/>
    <lineage>
        <taxon>Bacteria</taxon>
        <taxon>Pseudomonadati</taxon>
        <taxon>Pseudomonadota</taxon>
        <taxon>Alphaproteobacteria</taxon>
        <taxon>Sphingomonadales</taxon>
        <taxon>Sphingomonadaceae</taxon>
        <taxon>Sphingomonas</taxon>
    </lineage>
</organism>
<dbReference type="OrthoDB" id="7582302at2"/>
<dbReference type="RefSeq" id="WP_062125997.1">
    <property type="nucleotide sequence ID" value="NZ_CP017578.1"/>
</dbReference>
<accession>A0A175XYL2</accession>
<dbReference type="STRING" id="621456.BJP26_14415"/>
<protein>
    <submittedName>
        <fullName evidence="1">Uncharacterized protein</fullName>
    </submittedName>
</protein>
<dbReference type="Proteomes" id="UP000078460">
    <property type="component" value="Unassembled WGS sequence"/>
</dbReference>
<proteinExistence type="predicted"/>
<sequence length="124" mass="13917">MPALFRPSSAERRRIREAAAREARMEVRFVVLQLGQRRSLTGRGSALNIAQISDDPAFADTDFDDEYAPWSAFADGVALTEEGKGIFDLAIRRRGDPDHDLQGHVTVYVTNRQVVRVCSCDTEY</sequence>
<dbReference type="KEGG" id="smy:BJP26_14415"/>
<evidence type="ECO:0000313" key="2">
    <source>
        <dbReference type="Proteomes" id="UP000078460"/>
    </source>
</evidence>
<dbReference type="AlphaFoldDB" id="A0A175XYL2"/>